<proteinExistence type="inferred from homology"/>
<dbReference type="SUPFAM" id="SSF53383">
    <property type="entry name" value="PLP-dependent transferases"/>
    <property type="match status" value="1"/>
</dbReference>
<dbReference type="Gene3D" id="3.40.640.10">
    <property type="entry name" value="Type I PLP-dependent aspartate aminotransferase-like (Major domain)"/>
    <property type="match status" value="1"/>
</dbReference>
<evidence type="ECO:0000256" key="2">
    <source>
        <dbReference type="ARBA" id="ARBA00009236"/>
    </source>
</evidence>
<dbReference type="Proteomes" id="UP000000683">
    <property type="component" value="Chromosome"/>
</dbReference>
<dbReference type="GO" id="GO:0004760">
    <property type="term" value="F:L-serine-pyruvate transaminase activity"/>
    <property type="evidence" value="ECO:0007669"/>
    <property type="project" value="TreeGrafter"/>
</dbReference>
<dbReference type="RefSeq" id="WP_013784604.1">
    <property type="nucleotide sequence ID" value="NC_015554.1"/>
</dbReference>
<name>F5ZBL5_ALTNA</name>
<dbReference type="InterPro" id="IPR015421">
    <property type="entry name" value="PyrdxlP-dep_Trfase_major"/>
</dbReference>
<dbReference type="PANTHER" id="PTHR21152:SF40">
    <property type="entry name" value="ALANINE--GLYOXYLATE AMINOTRANSFERASE"/>
    <property type="match status" value="1"/>
</dbReference>
<protein>
    <submittedName>
        <fullName evidence="9">Class V aminotransferase</fullName>
    </submittedName>
</protein>
<dbReference type="GO" id="GO:0019265">
    <property type="term" value="P:glycine biosynthetic process, by transamination of glyoxylate"/>
    <property type="evidence" value="ECO:0007669"/>
    <property type="project" value="TreeGrafter"/>
</dbReference>
<feature type="modified residue" description="N6-(pyridoxal phosphate)lysine" evidence="7">
    <location>
        <position position="198"/>
    </location>
</feature>
<dbReference type="PIRSF" id="PIRSF000524">
    <property type="entry name" value="SPT"/>
    <property type="match status" value="1"/>
</dbReference>
<keyword evidence="10" id="KW-1185">Reference proteome</keyword>
<dbReference type="GO" id="GO:0008453">
    <property type="term" value="F:alanine-glyoxylate transaminase activity"/>
    <property type="evidence" value="ECO:0007669"/>
    <property type="project" value="TreeGrafter"/>
</dbReference>
<dbReference type="OrthoDB" id="9766472at2"/>
<dbReference type="AlphaFoldDB" id="F5ZBL5"/>
<accession>F5ZBL5</accession>
<evidence type="ECO:0000256" key="3">
    <source>
        <dbReference type="ARBA" id="ARBA00022576"/>
    </source>
</evidence>
<dbReference type="Pfam" id="PF00266">
    <property type="entry name" value="Aminotran_5"/>
    <property type="match status" value="1"/>
</dbReference>
<evidence type="ECO:0000256" key="7">
    <source>
        <dbReference type="PIRSR" id="PIRSR000524-50"/>
    </source>
</evidence>
<comment type="cofactor">
    <cofactor evidence="1 7">
        <name>pyridoxal 5'-phosphate</name>
        <dbReference type="ChEBI" id="CHEBI:597326"/>
    </cofactor>
</comment>
<evidence type="ECO:0000256" key="4">
    <source>
        <dbReference type="ARBA" id="ARBA00022679"/>
    </source>
</evidence>
<dbReference type="eggNOG" id="COG0075">
    <property type="taxonomic scope" value="Bacteria"/>
</dbReference>
<dbReference type="PANTHER" id="PTHR21152">
    <property type="entry name" value="AMINOTRANSFERASE CLASS V"/>
    <property type="match status" value="1"/>
</dbReference>
<evidence type="ECO:0000256" key="6">
    <source>
        <dbReference type="PIRSR" id="PIRSR000524-1"/>
    </source>
</evidence>
<dbReference type="HOGENOM" id="CLU_027686_0_0_6"/>
<evidence type="ECO:0000313" key="9">
    <source>
        <dbReference type="EMBL" id="AEF03672.1"/>
    </source>
</evidence>
<dbReference type="FunFam" id="3.40.640.10:FF:000027">
    <property type="entry name" value="Serine--pyruvate aminotransferase, mitochondrial"/>
    <property type="match status" value="1"/>
</dbReference>
<dbReference type="Gene3D" id="3.90.1150.10">
    <property type="entry name" value="Aspartate Aminotransferase, domain 1"/>
    <property type="match status" value="1"/>
</dbReference>
<evidence type="ECO:0000256" key="1">
    <source>
        <dbReference type="ARBA" id="ARBA00001933"/>
    </source>
</evidence>
<evidence type="ECO:0000256" key="5">
    <source>
        <dbReference type="ARBA" id="ARBA00022898"/>
    </source>
</evidence>
<keyword evidence="4" id="KW-0808">Transferase</keyword>
<evidence type="ECO:0000313" key="10">
    <source>
        <dbReference type="Proteomes" id="UP000000683"/>
    </source>
</evidence>
<comment type="similarity">
    <text evidence="2">Belongs to the class-V pyridoxal-phosphate-dependent aminotransferase family.</text>
</comment>
<keyword evidence="5 7" id="KW-0663">Pyridoxal phosphate</keyword>
<dbReference type="InterPro" id="IPR015422">
    <property type="entry name" value="PyrdxlP-dep_Trfase_small"/>
</dbReference>
<organism evidence="9 10">
    <name type="scientific">Alteromonas naphthalenivorans</name>
    <dbReference type="NCBI Taxonomy" id="715451"/>
    <lineage>
        <taxon>Bacteria</taxon>
        <taxon>Pseudomonadati</taxon>
        <taxon>Pseudomonadota</taxon>
        <taxon>Gammaproteobacteria</taxon>
        <taxon>Alteromonadales</taxon>
        <taxon>Alteromonadaceae</taxon>
        <taxon>Alteromonas/Salinimonas group</taxon>
        <taxon>Alteromonas</taxon>
    </lineage>
</organism>
<feature type="binding site" evidence="6">
    <location>
        <position position="361"/>
    </location>
    <ligand>
        <name>substrate</name>
    </ligand>
</feature>
<dbReference type="InterPro" id="IPR015424">
    <property type="entry name" value="PyrdxlP-dep_Trfase"/>
</dbReference>
<reference evidence="9 10" key="1">
    <citation type="journal article" date="2011" name="J. Bacteriol.">
        <title>Complete genome sequence of the polycyclic aromatic hydrocarbon-degrading bacterium Alteromonas sp. strain SN2.</title>
        <authorList>
            <person name="Jin H.M."/>
            <person name="Jeong H."/>
            <person name="Moon E.J."/>
            <person name="Math R.K."/>
            <person name="Lee K."/>
            <person name="Kim H.J."/>
            <person name="Jeon C.O."/>
            <person name="Oh T.K."/>
            <person name="Kim J.F."/>
        </authorList>
    </citation>
    <scope>NUCLEOTIDE SEQUENCE [LARGE SCALE GENOMIC DNA]</scope>
    <source>
        <strain evidence="10">JCM 17741 / KACC 18427 / KCTC 11700BP / SN2</strain>
    </source>
</reference>
<dbReference type="KEGG" id="alt:ambt_10750"/>
<sequence length="411" mass="44518">MTGFAPLTPPPRLLMGPGPINCYPRVLSAMSTQLVGQYDPVMTGYMNETMALYRTLFNTKNQQTMLIDGTSRAGIEAVLVSAIEPGDKVLVPIFGRFGHLLAEIAERADAEVHTIEVPWGEVFKPEQIEAAIKKVQPKLLAIVQGDTSTTMFQPLEDIGAICEANDVLFYCDATASVGGNPLEVDKWKLDAVSVGLQKCLGGPSGSAPITMSQKFVDVVRTRHHVEAGIRDAHHESARGPKIRSNYFDLGMIMDYWGDERLNHHTEAATMLYCARECAILHLEEGQQNVIARHKVAGDAMLAGVQALGLTPFGDLANKMSNVVGVVIPDGVHGEQVREDLLLRFNIEIGTSFGPLKGKIWRIGTMGYNARQDAVLHTLQSLETVLRKQGMSLPAGAGVDAALAVYSGAMNV</sequence>
<gene>
    <name evidence="9" type="ordered locus">ambt_10750</name>
</gene>
<feature type="domain" description="Aminotransferase class V" evidence="8">
    <location>
        <begin position="43"/>
        <end position="206"/>
    </location>
</feature>
<dbReference type="InterPro" id="IPR000192">
    <property type="entry name" value="Aminotrans_V_dom"/>
</dbReference>
<evidence type="ECO:0000259" key="8">
    <source>
        <dbReference type="Pfam" id="PF00266"/>
    </source>
</evidence>
<dbReference type="EMBL" id="CP002339">
    <property type="protein sequence ID" value="AEF03672.1"/>
    <property type="molecule type" value="Genomic_DNA"/>
</dbReference>
<keyword evidence="3 9" id="KW-0032">Aminotransferase</keyword>
<dbReference type="InterPro" id="IPR024169">
    <property type="entry name" value="SP_NH2Trfase/AEP_transaminase"/>
</dbReference>